<keyword evidence="3" id="KW-1185">Reference proteome</keyword>
<dbReference type="PATRIC" id="fig|1121022.4.peg.2480"/>
<evidence type="ECO:0008006" key="4">
    <source>
        <dbReference type="Google" id="ProtNLM"/>
    </source>
</evidence>
<dbReference type="AlphaFoldDB" id="V4RGK4"/>
<dbReference type="Proteomes" id="UP000017837">
    <property type="component" value="Unassembled WGS sequence"/>
</dbReference>
<dbReference type="STRING" id="1121022.GCA_000376105_03092"/>
<keyword evidence="1" id="KW-0732">Signal</keyword>
<evidence type="ECO:0000313" key="3">
    <source>
        <dbReference type="Proteomes" id="UP000017837"/>
    </source>
</evidence>
<comment type="caution">
    <text evidence="2">The sequence shown here is derived from an EMBL/GenBank/DDBJ whole genome shotgun (WGS) entry which is preliminary data.</text>
</comment>
<protein>
    <recommendedName>
        <fullName evidence="4">Ig-like domain-containing protein</fullName>
    </recommendedName>
</protein>
<evidence type="ECO:0000313" key="2">
    <source>
        <dbReference type="EMBL" id="ESQ90483.1"/>
    </source>
</evidence>
<accession>V4RGK4</accession>
<dbReference type="EMBL" id="AWGB01000023">
    <property type="protein sequence ID" value="ESQ90483.1"/>
    <property type="molecule type" value="Genomic_DNA"/>
</dbReference>
<organism evidence="2 3">
    <name type="scientific">Asticcacaulis benevestitus DSM 16100 = ATCC BAA-896</name>
    <dbReference type="NCBI Taxonomy" id="1121022"/>
    <lineage>
        <taxon>Bacteria</taxon>
        <taxon>Pseudomonadati</taxon>
        <taxon>Pseudomonadota</taxon>
        <taxon>Alphaproteobacteria</taxon>
        <taxon>Caulobacterales</taxon>
        <taxon>Caulobacteraceae</taxon>
        <taxon>Asticcacaulis</taxon>
    </lineage>
</organism>
<feature type="signal peptide" evidence="1">
    <location>
        <begin position="1"/>
        <end position="24"/>
    </location>
</feature>
<proteinExistence type="predicted"/>
<gene>
    <name evidence="2" type="ORF">ABENE_12230</name>
</gene>
<dbReference type="RefSeq" id="WP_018082761.1">
    <property type="nucleotide sequence ID" value="NZ_AQWM01000018.1"/>
</dbReference>
<name>V4RGK4_9CAUL</name>
<reference evidence="2 3" key="1">
    <citation type="journal article" date="2014" name="Nature">
        <title>Sequential evolution of bacterial morphology by co-option of a developmental regulator.</title>
        <authorList>
            <person name="Jiang C."/>
            <person name="Brown P.J."/>
            <person name="Ducret A."/>
            <person name="Brun Y.V."/>
        </authorList>
    </citation>
    <scope>NUCLEOTIDE SEQUENCE [LARGE SCALE GENOMIC DNA]</scope>
    <source>
        <strain evidence="2 3">DSM 16100</strain>
    </source>
</reference>
<sequence>MTSPIKSIATVTVFGVLAATAVRALPTVSAGALNPQVQAKLSVRSSIAPLTPQQRGHIAGTLMKTESTPAVGAATSLTIDRFAADGRYLTFQWPYLIGHVGAGPSLAALNNDSETQVTIEGGAPKKSYLADCQVSDDLDVSWSVDGPGGVAISGTTTSAGKHLSFLVQTTSAQPAVLHIRSLHREKLFGLFALYGCDVMPIG</sequence>
<feature type="chain" id="PRO_5004726721" description="Ig-like domain-containing protein" evidence="1">
    <location>
        <begin position="25"/>
        <end position="202"/>
    </location>
</feature>
<evidence type="ECO:0000256" key="1">
    <source>
        <dbReference type="SAM" id="SignalP"/>
    </source>
</evidence>